<dbReference type="SUPFAM" id="SSF53850">
    <property type="entry name" value="Periplasmic binding protein-like II"/>
    <property type="match status" value="1"/>
</dbReference>
<dbReference type="GO" id="GO:0015276">
    <property type="term" value="F:ligand-gated monoatomic ion channel activity"/>
    <property type="evidence" value="ECO:0007669"/>
    <property type="project" value="InterPro"/>
</dbReference>
<dbReference type="AlphaFoldDB" id="A0A6G0VWY7"/>
<keyword evidence="7" id="KW-0472">Membrane</keyword>
<evidence type="ECO:0000259" key="12">
    <source>
        <dbReference type="Pfam" id="PF10613"/>
    </source>
</evidence>
<evidence type="ECO:0000256" key="1">
    <source>
        <dbReference type="ARBA" id="ARBA00004651"/>
    </source>
</evidence>
<keyword evidence="6" id="KW-0406">Ion transport</keyword>
<evidence type="ECO:0000313" key="13">
    <source>
        <dbReference type="EMBL" id="KAF0712397.1"/>
    </source>
</evidence>
<dbReference type="PANTHER" id="PTHR42643:SF24">
    <property type="entry name" value="IONOTROPIC RECEPTOR 60A"/>
    <property type="match status" value="1"/>
</dbReference>
<evidence type="ECO:0000256" key="2">
    <source>
        <dbReference type="ARBA" id="ARBA00022448"/>
    </source>
</evidence>
<evidence type="ECO:0000256" key="4">
    <source>
        <dbReference type="ARBA" id="ARBA00022692"/>
    </source>
</evidence>
<sequence length="154" mass="18348">MSQFKKNNNSHNKSFIFNKQNVDSSLSYGVECSIFKEIATRLNVTWDTYTSNDKDKWGTVWPNNTITGGALKWLYNKKVDVSFCSLWIDHTKSKFVDISKFWTLTCLKFLVPKPRPLREKWDLLFKPFPLMVDAYNWYDHTERDLRFLLKAKYN</sequence>
<keyword evidence="9" id="KW-0325">Glycoprotein</keyword>
<evidence type="ECO:0000256" key="10">
    <source>
        <dbReference type="ARBA" id="ARBA00023286"/>
    </source>
</evidence>
<comment type="caution">
    <text evidence="13">The sequence shown here is derived from an EMBL/GenBank/DDBJ whole genome shotgun (WGS) entry which is preliminary data.</text>
</comment>
<keyword evidence="4" id="KW-0812">Transmembrane</keyword>
<keyword evidence="11" id="KW-0407">Ion channel</keyword>
<name>A0A6G0VWY7_APHCR</name>
<organism evidence="13 14">
    <name type="scientific">Aphis craccivora</name>
    <name type="common">Cowpea aphid</name>
    <dbReference type="NCBI Taxonomy" id="307492"/>
    <lineage>
        <taxon>Eukaryota</taxon>
        <taxon>Metazoa</taxon>
        <taxon>Ecdysozoa</taxon>
        <taxon>Arthropoda</taxon>
        <taxon>Hexapoda</taxon>
        <taxon>Insecta</taxon>
        <taxon>Pterygota</taxon>
        <taxon>Neoptera</taxon>
        <taxon>Paraneoptera</taxon>
        <taxon>Hemiptera</taxon>
        <taxon>Sternorrhyncha</taxon>
        <taxon>Aphidomorpha</taxon>
        <taxon>Aphidoidea</taxon>
        <taxon>Aphididae</taxon>
        <taxon>Aphidini</taxon>
        <taxon>Aphis</taxon>
        <taxon>Aphis</taxon>
    </lineage>
</organism>
<dbReference type="OrthoDB" id="8182981at2759"/>
<dbReference type="Pfam" id="PF10613">
    <property type="entry name" value="Lig_chan-Glu_bd"/>
    <property type="match status" value="1"/>
</dbReference>
<proteinExistence type="predicted"/>
<evidence type="ECO:0000256" key="8">
    <source>
        <dbReference type="ARBA" id="ARBA00023170"/>
    </source>
</evidence>
<reference evidence="13 14" key="1">
    <citation type="submission" date="2019-08" db="EMBL/GenBank/DDBJ databases">
        <title>Whole genome of Aphis craccivora.</title>
        <authorList>
            <person name="Voronova N.V."/>
            <person name="Shulinski R.S."/>
            <person name="Bandarenka Y.V."/>
            <person name="Zhorov D.G."/>
            <person name="Warner D."/>
        </authorList>
    </citation>
    <scope>NUCLEOTIDE SEQUENCE [LARGE SCALE GENOMIC DNA]</scope>
    <source>
        <strain evidence="13">180601</strain>
        <tissue evidence="13">Whole Body</tissue>
    </source>
</reference>
<protein>
    <submittedName>
        <fullName evidence="13">Putative glutamate receptor</fullName>
    </submittedName>
</protein>
<keyword evidence="8 13" id="KW-0675">Receptor</keyword>
<keyword evidence="10" id="KW-1071">Ligand-gated ion channel</keyword>
<dbReference type="InterPro" id="IPR019594">
    <property type="entry name" value="Glu/Gly-bd"/>
</dbReference>
<evidence type="ECO:0000256" key="3">
    <source>
        <dbReference type="ARBA" id="ARBA00022475"/>
    </source>
</evidence>
<keyword evidence="5" id="KW-1133">Transmembrane helix</keyword>
<dbReference type="Gene3D" id="3.40.190.10">
    <property type="entry name" value="Periplasmic binding protein-like II"/>
    <property type="match status" value="1"/>
</dbReference>
<dbReference type="EMBL" id="VUJU01010935">
    <property type="protein sequence ID" value="KAF0712397.1"/>
    <property type="molecule type" value="Genomic_DNA"/>
</dbReference>
<evidence type="ECO:0000256" key="5">
    <source>
        <dbReference type="ARBA" id="ARBA00022989"/>
    </source>
</evidence>
<keyword evidence="14" id="KW-1185">Reference proteome</keyword>
<feature type="domain" description="Ionotropic glutamate receptor L-glutamate and glycine-binding" evidence="12">
    <location>
        <begin position="20"/>
        <end position="114"/>
    </location>
</feature>
<evidence type="ECO:0000256" key="7">
    <source>
        <dbReference type="ARBA" id="ARBA00023136"/>
    </source>
</evidence>
<gene>
    <name evidence="13" type="ORF">FWK35_00032570</name>
</gene>
<evidence type="ECO:0000256" key="6">
    <source>
        <dbReference type="ARBA" id="ARBA00023065"/>
    </source>
</evidence>
<comment type="subcellular location">
    <subcellularLocation>
        <location evidence="1">Cell membrane</location>
        <topology evidence="1">Multi-pass membrane protein</topology>
    </subcellularLocation>
</comment>
<keyword evidence="2" id="KW-0813">Transport</keyword>
<keyword evidence="3" id="KW-1003">Cell membrane</keyword>
<evidence type="ECO:0000313" key="14">
    <source>
        <dbReference type="Proteomes" id="UP000478052"/>
    </source>
</evidence>
<evidence type="ECO:0000256" key="9">
    <source>
        <dbReference type="ARBA" id="ARBA00023180"/>
    </source>
</evidence>
<dbReference type="PANTHER" id="PTHR42643">
    <property type="entry name" value="IONOTROPIC RECEPTOR 20A-RELATED"/>
    <property type="match status" value="1"/>
</dbReference>
<accession>A0A6G0VWY7</accession>
<dbReference type="InterPro" id="IPR052192">
    <property type="entry name" value="Insect_Ionotropic_Sensory_Rcpt"/>
</dbReference>
<dbReference type="GO" id="GO:0005886">
    <property type="term" value="C:plasma membrane"/>
    <property type="evidence" value="ECO:0007669"/>
    <property type="project" value="UniProtKB-SubCell"/>
</dbReference>
<feature type="non-terminal residue" evidence="13">
    <location>
        <position position="154"/>
    </location>
</feature>
<dbReference type="Proteomes" id="UP000478052">
    <property type="component" value="Unassembled WGS sequence"/>
</dbReference>
<evidence type="ECO:0000256" key="11">
    <source>
        <dbReference type="ARBA" id="ARBA00023303"/>
    </source>
</evidence>